<dbReference type="Proteomes" id="UP000293902">
    <property type="component" value="Chromosome"/>
</dbReference>
<dbReference type="Gene3D" id="3.40.50.2300">
    <property type="match status" value="1"/>
</dbReference>
<dbReference type="GO" id="GO:0043565">
    <property type="term" value="F:sequence-specific DNA binding"/>
    <property type="evidence" value="ECO:0007669"/>
    <property type="project" value="InterPro"/>
</dbReference>
<dbReference type="Pfam" id="PF02954">
    <property type="entry name" value="HTH_8"/>
    <property type="match status" value="1"/>
</dbReference>
<gene>
    <name evidence="12" type="ORF">DO021_16665</name>
    <name evidence="11" type="ORF">EYB58_18320</name>
</gene>
<reference evidence="11 14" key="2">
    <citation type="submission" date="2019-02" db="EMBL/GenBank/DDBJ databases">
        <title>Complete genome sequence of Desulfobacter hydrogenophilus AcRS1.</title>
        <authorList>
            <person name="Marietou A."/>
            <person name="Lund M.B."/>
            <person name="Marshall I.P.G."/>
            <person name="Schreiber L."/>
            <person name="Jorgensen B."/>
        </authorList>
    </citation>
    <scope>NUCLEOTIDE SEQUENCE [LARGE SCALE GENOMIC DNA]</scope>
    <source>
        <strain evidence="11 14">AcRS1</strain>
    </source>
</reference>
<evidence type="ECO:0000256" key="3">
    <source>
        <dbReference type="ARBA" id="ARBA00022840"/>
    </source>
</evidence>
<dbReference type="InterPro" id="IPR025662">
    <property type="entry name" value="Sigma_54_int_dom_ATP-bd_1"/>
</dbReference>
<dbReference type="OrthoDB" id="9763792at2"/>
<dbReference type="InterPro" id="IPR002197">
    <property type="entry name" value="HTH_Fis"/>
</dbReference>
<dbReference type="EMBL" id="CP036313">
    <property type="protein sequence ID" value="QBH14703.1"/>
    <property type="molecule type" value="Genomic_DNA"/>
</dbReference>
<sequence>MKKNKSTILVVDDDQTHRNMLKTLLAKWGYLIEEADDGQVAINLVEKKPYDLILMDIKMIKVSGLVALAEIKKINPAIPVIIMTAFSSVQTAVDALKNGAYDYLTKPFDFDKLKLTIQRSLEHTRLKKENLQLRESLGKNFDCSNIIGRHESMKELIQTVSQVAGTDATVLINGESGTGKELIAGALHYNSHRKNGPFIKINCAAITETLLESELFGHEKGAFTGANRSKEGKFQLADHGSIFLDEISETSMSMQVKLLRALQEREITPVGGERSIKIDTRIIAATNKNLVDLIAGDDFREDLYYRLNVISLKVPPLRQRTGDIPLLAQHFLKIYSEKNNRPIKGFTPDGMDKLTNHNWPGNVRELMNTIERSVILSTRNYLGAHEIQIEDKSAESSETGNRNNNSIDLGDRSLHEIEKLAILKMLEKTGNNKSETARRLGIARRTLHLKLKEYGVMD</sequence>
<keyword evidence="6" id="KW-0238">DNA-binding</keyword>
<reference evidence="12 13" key="1">
    <citation type="submission" date="2018-06" db="EMBL/GenBank/DDBJ databases">
        <title>Complete Genome Sequence of Desulfobacter hydrogenophilus (DSM3380).</title>
        <authorList>
            <person name="Marietou A."/>
            <person name="Schreiber L."/>
            <person name="Marshall I."/>
            <person name="Jorgensen B."/>
        </authorList>
    </citation>
    <scope>NUCLEOTIDE SEQUENCE [LARGE SCALE GENOMIC DNA]</scope>
    <source>
        <strain evidence="12 13">DSM 3380</strain>
    </source>
</reference>
<dbReference type="CDD" id="cd00009">
    <property type="entry name" value="AAA"/>
    <property type="match status" value="1"/>
</dbReference>
<feature type="modified residue" description="4-aspartylphosphate" evidence="8">
    <location>
        <position position="56"/>
    </location>
</feature>
<dbReference type="Proteomes" id="UP000248798">
    <property type="component" value="Unassembled WGS sequence"/>
</dbReference>
<dbReference type="InterPro" id="IPR001789">
    <property type="entry name" value="Sig_transdc_resp-reg_receiver"/>
</dbReference>
<keyword evidence="1 8" id="KW-0597">Phosphoprotein</keyword>
<proteinExistence type="predicted"/>
<evidence type="ECO:0000256" key="7">
    <source>
        <dbReference type="ARBA" id="ARBA00023163"/>
    </source>
</evidence>
<dbReference type="InterPro" id="IPR058031">
    <property type="entry name" value="AAA_lid_NorR"/>
</dbReference>
<dbReference type="PANTHER" id="PTHR32071">
    <property type="entry name" value="TRANSCRIPTIONAL REGULATORY PROTEIN"/>
    <property type="match status" value="1"/>
</dbReference>
<keyword evidence="3" id="KW-0067">ATP-binding</keyword>
<dbReference type="PANTHER" id="PTHR32071:SF117">
    <property type="entry name" value="PTS-DEPENDENT DIHYDROXYACETONE KINASE OPERON REGULATORY PROTEIN-RELATED"/>
    <property type="match status" value="1"/>
</dbReference>
<evidence type="ECO:0000256" key="1">
    <source>
        <dbReference type="ARBA" id="ARBA00022553"/>
    </source>
</evidence>
<evidence type="ECO:0000313" key="11">
    <source>
        <dbReference type="EMBL" id="QBH14703.1"/>
    </source>
</evidence>
<dbReference type="Pfam" id="PF00072">
    <property type="entry name" value="Response_reg"/>
    <property type="match status" value="1"/>
</dbReference>
<dbReference type="FunFam" id="3.40.50.300:FF:000006">
    <property type="entry name" value="DNA-binding transcriptional regulator NtrC"/>
    <property type="match status" value="1"/>
</dbReference>
<evidence type="ECO:0000313" key="14">
    <source>
        <dbReference type="Proteomes" id="UP000293902"/>
    </source>
</evidence>
<keyword evidence="2" id="KW-0547">Nucleotide-binding</keyword>
<dbReference type="SMART" id="SM00382">
    <property type="entry name" value="AAA"/>
    <property type="match status" value="1"/>
</dbReference>
<dbReference type="InterPro" id="IPR002078">
    <property type="entry name" value="Sigma_54_int"/>
</dbReference>
<dbReference type="SUPFAM" id="SSF52540">
    <property type="entry name" value="P-loop containing nucleoside triphosphate hydrolases"/>
    <property type="match status" value="1"/>
</dbReference>
<dbReference type="PROSITE" id="PS50045">
    <property type="entry name" value="SIGMA54_INTERACT_4"/>
    <property type="match status" value="1"/>
</dbReference>
<evidence type="ECO:0000256" key="5">
    <source>
        <dbReference type="ARBA" id="ARBA00023015"/>
    </source>
</evidence>
<dbReference type="Gene3D" id="1.10.8.60">
    <property type="match status" value="1"/>
</dbReference>
<dbReference type="FunFam" id="3.40.50.2300:FF:000018">
    <property type="entry name" value="DNA-binding transcriptional regulator NtrC"/>
    <property type="match status" value="1"/>
</dbReference>
<dbReference type="Pfam" id="PF25601">
    <property type="entry name" value="AAA_lid_14"/>
    <property type="match status" value="1"/>
</dbReference>
<evidence type="ECO:0000313" key="13">
    <source>
        <dbReference type="Proteomes" id="UP000248798"/>
    </source>
</evidence>
<keyword evidence="5" id="KW-0805">Transcription regulation</keyword>
<organism evidence="12 13">
    <name type="scientific">Desulfobacter hydrogenophilus</name>
    <dbReference type="NCBI Taxonomy" id="2291"/>
    <lineage>
        <taxon>Bacteria</taxon>
        <taxon>Pseudomonadati</taxon>
        <taxon>Thermodesulfobacteriota</taxon>
        <taxon>Desulfobacteria</taxon>
        <taxon>Desulfobacterales</taxon>
        <taxon>Desulfobacteraceae</taxon>
        <taxon>Desulfobacter</taxon>
    </lineage>
</organism>
<dbReference type="SMART" id="SM00448">
    <property type="entry name" value="REC"/>
    <property type="match status" value="1"/>
</dbReference>
<evidence type="ECO:0000259" key="9">
    <source>
        <dbReference type="PROSITE" id="PS50045"/>
    </source>
</evidence>
<accession>A0A328FCQ2</accession>
<dbReference type="Gene3D" id="1.10.10.60">
    <property type="entry name" value="Homeodomain-like"/>
    <property type="match status" value="1"/>
</dbReference>
<dbReference type="InterPro" id="IPR003593">
    <property type="entry name" value="AAA+_ATPase"/>
</dbReference>
<evidence type="ECO:0000256" key="4">
    <source>
        <dbReference type="ARBA" id="ARBA00023012"/>
    </source>
</evidence>
<keyword evidence="14" id="KW-1185">Reference proteome</keyword>
<dbReference type="EMBL" id="QLNI01000036">
    <property type="protein sequence ID" value="RAM00893.1"/>
    <property type="molecule type" value="Genomic_DNA"/>
</dbReference>
<evidence type="ECO:0000259" key="10">
    <source>
        <dbReference type="PROSITE" id="PS50110"/>
    </source>
</evidence>
<dbReference type="GO" id="GO:0005524">
    <property type="term" value="F:ATP binding"/>
    <property type="evidence" value="ECO:0007669"/>
    <property type="project" value="UniProtKB-KW"/>
</dbReference>
<feature type="domain" description="Sigma-54 factor interaction" evidence="9">
    <location>
        <begin position="146"/>
        <end position="375"/>
    </location>
</feature>
<dbReference type="InterPro" id="IPR025944">
    <property type="entry name" value="Sigma_54_int_dom_CS"/>
</dbReference>
<dbReference type="AlphaFoldDB" id="A0A328FCQ2"/>
<feature type="domain" description="Response regulatory" evidence="10">
    <location>
        <begin position="7"/>
        <end position="121"/>
    </location>
</feature>
<dbReference type="GO" id="GO:0006355">
    <property type="term" value="P:regulation of DNA-templated transcription"/>
    <property type="evidence" value="ECO:0007669"/>
    <property type="project" value="InterPro"/>
</dbReference>
<keyword evidence="4" id="KW-0902">Two-component regulatory system</keyword>
<dbReference type="PROSITE" id="PS50110">
    <property type="entry name" value="RESPONSE_REGULATORY"/>
    <property type="match status" value="1"/>
</dbReference>
<dbReference type="GO" id="GO:0000160">
    <property type="term" value="P:phosphorelay signal transduction system"/>
    <property type="evidence" value="ECO:0007669"/>
    <property type="project" value="UniProtKB-KW"/>
</dbReference>
<dbReference type="InterPro" id="IPR027417">
    <property type="entry name" value="P-loop_NTPase"/>
</dbReference>
<evidence type="ECO:0000256" key="2">
    <source>
        <dbReference type="ARBA" id="ARBA00022741"/>
    </source>
</evidence>
<dbReference type="Pfam" id="PF00158">
    <property type="entry name" value="Sigma54_activat"/>
    <property type="match status" value="1"/>
</dbReference>
<protein>
    <submittedName>
        <fullName evidence="11">Sigma-54-dependent Fis family transcriptional regulator</fullName>
    </submittedName>
    <submittedName>
        <fullName evidence="12">Two-component system response regulator</fullName>
    </submittedName>
</protein>
<dbReference type="PRINTS" id="PR01590">
    <property type="entry name" value="HTHFIS"/>
</dbReference>
<evidence type="ECO:0000313" key="12">
    <source>
        <dbReference type="EMBL" id="RAM00893.1"/>
    </source>
</evidence>
<evidence type="ECO:0000256" key="8">
    <source>
        <dbReference type="PROSITE-ProRule" id="PRU00169"/>
    </source>
</evidence>
<dbReference type="InterPro" id="IPR011006">
    <property type="entry name" value="CheY-like_superfamily"/>
</dbReference>
<evidence type="ECO:0000256" key="6">
    <source>
        <dbReference type="ARBA" id="ARBA00023125"/>
    </source>
</evidence>
<dbReference type="RefSeq" id="WP_111958726.1">
    <property type="nucleotide sequence ID" value="NZ_CP036313.1"/>
</dbReference>
<keyword evidence="7" id="KW-0804">Transcription</keyword>
<dbReference type="SUPFAM" id="SSF52172">
    <property type="entry name" value="CheY-like"/>
    <property type="match status" value="1"/>
</dbReference>
<dbReference type="PROSITE" id="PS00688">
    <property type="entry name" value="SIGMA54_INTERACT_3"/>
    <property type="match status" value="1"/>
</dbReference>
<dbReference type="SUPFAM" id="SSF46689">
    <property type="entry name" value="Homeodomain-like"/>
    <property type="match status" value="1"/>
</dbReference>
<dbReference type="Gene3D" id="3.40.50.300">
    <property type="entry name" value="P-loop containing nucleotide triphosphate hydrolases"/>
    <property type="match status" value="1"/>
</dbReference>
<dbReference type="InterPro" id="IPR009057">
    <property type="entry name" value="Homeodomain-like_sf"/>
</dbReference>
<name>A0A328FCQ2_9BACT</name>
<dbReference type="PROSITE" id="PS00675">
    <property type="entry name" value="SIGMA54_INTERACT_1"/>
    <property type="match status" value="1"/>
</dbReference>